<evidence type="ECO:0000256" key="2">
    <source>
        <dbReference type="ARBA" id="ARBA00005062"/>
    </source>
</evidence>
<dbReference type="Gene3D" id="3.40.50.720">
    <property type="entry name" value="NAD(P)-binding Rossmann-like Domain"/>
    <property type="match status" value="1"/>
</dbReference>
<comment type="similarity">
    <text evidence="3 14">Belongs to the homoserine dehydrogenase family.</text>
</comment>
<dbReference type="PROSITE" id="PS51671">
    <property type="entry name" value="ACT"/>
    <property type="match status" value="1"/>
</dbReference>
<evidence type="ECO:0000256" key="9">
    <source>
        <dbReference type="ARBA" id="ARBA00023002"/>
    </source>
</evidence>
<dbReference type="InterPro" id="IPR001342">
    <property type="entry name" value="HDH_cat"/>
</dbReference>
<dbReference type="InterPro" id="IPR002912">
    <property type="entry name" value="ACT_dom"/>
</dbReference>
<dbReference type="Pfam" id="PF01842">
    <property type="entry name" value="ACT"/>
    <property type="match status" value="1"/>
</dbReference>
<evidence type="ECO:0000256" key="14">
    <source>
        <dbReference type="RuleBase" id="RU004171"/>
    </source>
</evidence>
<evidence type="ECO:0000256" key="4">
    <source>
        <dbReference type="ARBA" id="ARBA00013213"/>
    </source>
</evidence>
<evidence type="ECO:0000256" key="7">
    <source>
        <dbReference type="ARBA" id="ARBA00022697"/>
    </source>
</evidence>
<dbReference type="InterPro" id="IPR005106">
    <property type="entry name" value="Asp/hSer_DH_NAD-bd"/>
</dbReference>
<evidence type="ECO:0000256" key="10">
    <source>
        <dbReference type="ARBA" id="ARBA00023167"/>
    </source>
</evidence>
<evidence type="ECO:0000256" key="13">
    <source>
        <dbReference type="RuleBase" id="RU000579"/>
    </source>
</evidence>
<dbReference type="GO" id="GO:0004412">
    <property type="term" value="F:homoserine dehydrogenase activity"/>
    <property type="evidence" value="ECO:0007669"/>
    <property type="project" value="UniProtKB-EC"/>
</dbReference>
<keyword evidence="9 13" id="KW-0560">Oxidoreductase</keyword>
<evidence type="ECO:0000256" key="5">
    <source>
        <dbReference type="ARBA" id="ARBA00013376"/>
    </source>
</evidence>
<dbReference type="GO" id="GO:0009086">
    <property type="term" value="P:methionine biosynthetic process"/>
    <property type="evidence" value="ECO:0007669"/>
    <property type="project" value="UniProtKB-KW"/>
</dbReference>
<feature type="active site" description="Proton donor" evidence="11">
    <location>
        <position position="204"/>
    </location>
</feature>
<evidence type="ECO:0000313" key="17">
    <source>
        <dbReference type="Proteomes" id="UP000249746"/>
    </source>
</evidence>
<feature type="domain" description="ACT" evidence="15">
    <location>
        <begin position="348"/>
        <end position="422"/>
    </location>
</feature>
<dbReference type="SUPFAM" id="SSF55021">
    <property type="entry name" value="ACT-like"/>
    <property type="match status" value="1"/>
</dbReference>
<dbReference type="NCBIfam" id="NF004976">
    <property type="entry name" value="PRK06349.1"/>
    <property type="match status" value="1"/>
</dbReference>
<evidence type="ECO:0000256" key="11">
    <source>
        <dbReference type="PIRSR" id="PIRSR000098-1"/>
    </source>
</evidence>
<dbReference type="SUPFAM" id="SSF55347">
    <property type="entry name" value="Glyceraldehyde-3-phosphate dehydrogenase-like, C-terminal domain"/>
    <property type="match status" value="1"/>
</dbReference>
<feature type="binding site" evidence="12">
    <location>
        <position position="189"/>
    </location>
    <ligand>
        <name>L-homoserine</name>
        <dbReference type="ChEBI" id="CHEBI:57476"/>
    </ligand>
</feature>
<keyword evidence="8 12" id="KW-0521">NADP</keyword>
<keyword evidence="10 13" id="KW-0486">Methionine biosynthesis</keyword>
<evidence type="ECO:0000256" key="6">
    <source>
        <dbReference type="ARBA" id="ARBA00022605"/>
    </source>
</evidence>
<dbReference type="Proteomes" id="UP000249746">
    <property type="component" value="Unassembled WGS sequence"/>
</dbReference>
<proteinExistence type="inferred from homology"/>
<dbReference type="CDD" id="cd04881">
    <property type="entry name" value="ACT_HSDH-Hom"/>
    <property type="match status" value="1"/>
</dbReference>
<feature type="binding site" evidence="12">
    <location>
        <begin position="12"/>
        <end position="19"/>
    </location>
    <ligand>
        <name>NADP(+)</name>
        <dbReference type="ChEBI" id="CHEBI:58349"/>
    </ligand>
</feature>
<reference evidence="16 17" key="1">
    <citation type="submission" date="2017-03" db="EMBL/GenBank/DDBJ databases">
        <title>Genomic and clinical evidence uncovers the enterohepatic species Helicobacter valdiviensis as a potential human intestinal pathogen.</title>
        <authorList>
            <person name="Fresia P."/>
            <person name="Jara R."/>
            <person name="Sierra R."/>
            <person name="Ferres I."/>
            <person name="Greif G."/>
            <person name="Iraola G."/>
            <person name="Collado L."/>
        </authorList>
    </citation>
    <scope>NUCLEOTIDE SEQUENCE [LARGE SCALE GENOMIC DNA]</scope>
    <source>
        <strain evidence="16 17">WBE14</strain>
    </source>
</reference>
<dbReference type="PROSITE" id="PS01042">
    <property type="entry name" value="HOMOSER_DHGENASE"/>
    <property type="match status" value="1"/>
</dbReference>
<comment type="pathway">
    <text evidence="1 13">Amino-acid biosynthesis; L-threonine biosynthesis; L-threonine from L-aspartate: step 3/5.</text>
</comment>
<dbReference type="FunFam" id="3.30.360.10:FF:000005">
    <property type="entry name" value="Homoserine dehydrogenase"/>
    <property type="match status" value="1"/>
</dbReference>
<dbReference type="OrthoDB" id="9808167at2"/>
<keyword evidence="7 13" id="KW-0791">Threonine biosynthesis</keyword>
<dbReference type="UniPathway" id="UPA00051">
    <property type="reaction ID" value="UER00465"/>
</dbReference>
<dbReference type="EMBL" id="NBIU01000021">
    <property type="protein sequence ID" value="PZT47806.1"/>
    <property type="molecule type" value="Genomic_DNA"/>
</dbReference>
<dbReference type="UniPathway" id="UPA00050">
    <property type="reaction ID" value="UER00063"/>
</dbReference>
<dbReference type="EC" id="1.1.1.3" evidence="4 13"/>
<dbReference type="Gene3D" id="3.30.70.260">
    <property type="match status" value="1"/>
</dbReference>
<dbReference type="Pfam" id="PF03447">
    <property type="entry name" value="NAD_binding_3"/>
    <property type="match status" value="1"/>
</dbReference>
<sequence>MQEKKQLNIGIIGLGVVGSSVAKILKENKELICARAGCEINITKGVIKNINKTREIFDFPISNEIDSILEDPQIDIVIELTGGVEQPFLIAQKALKNGKAFITANKAMLAYHRYDLQKIAGDLPIGFEASVAGGIPIIKALRDGLGANHILNICGIMNGTCNFILTKMKDEGVEYQEVLQTAQKLGYAESDPTFDVEGIDSAHKLLILASIAYGIDAKPEDVLIEGITQITQEDISFAKEFDYNLKLVGIAKKDKDEVELRVHPLLLPKSQMIGKVDGVMNAISVVGDSVGETLYYGAGAGGDATASAVISDIIEIARTKSSPMLGFKTSIEKGLKLKKIEEICSAYYLRLEVLDKSGVLAKVAQIFAEEQISIDTLLQRNSKQNRATLLLCTHTTKEAKIKTALLKIKTLEEVQSNPVMIRIHKP</sequence>
<evidence type="ECO:0000256" key="8">
    <source>
        <dbReference type="ARBA" id="ARBA00022857"/>
    </source>
</evidence>
<evidence type="ECO:0000256" key="3">
    <source>
        <dbReference type="ARBA" id="ARBA00006753"/>
    </source>
</evidence>
<dbReference type="Pfam" id="PF00742">
    <property type="entry name" value="Homoserine_dh"/>
    <property type="match status" value="1"/>
</dbReference>
<dbReference type="InterPro" id="IPR045865">
    <property type="entry name" value="ACT-like_dom_sf"/>
</dbReference>
<dbReference type="InterPro" id="IPR016204">
    <property type="entry name" value="HDH"/>
</dbReference>
<name>A0A2W6NK88_9HELI</name>
<keyword evidence="6 13" id="KW-0028">Amino-acid biosynthesis</keyword>
<comment type="pathway">
    <text evidence="2 13">Amino-acid biosynthesis; L-methionine biosynthesis via de novo pathway; L-homoserine from L-aspartate: step 3/3.</text>
</comment>
<dbReference type="Gene3D" id="3.30.360.10">
    <property type="entry name" value="Dihydrodipicolinate Reductase, domain 2"/>
    <property type="match status" value="1"/>
</dbReference>
<dbReference type="PANTHER" id="PTHR43331">
    <property type="entry name" value="HOMOSERINE DEHYDROGENASE"/>
    <property type="match status" value="1"/>
</dbReference>
<dbReference type="PANTHER" id="PTHR43331:SF1">
    <property type="entry name" value="HOMOSERINE DEHYDROGENASE"/>
    <property type="match status" value="1"/>
</dbReference>
<dbReference type="AlphaFoldDB" id="A0A2W6NK88"/>
<dbReference type="InterPro" id="IPR036291">
    <property type="entry name" value="NAD(P)-bd_dom_sf"/>
</dbReference>
<dbReference type="PIRSF" id="PIRSF000098">
    <property type="entry name" value="Homoser_dehydrog"/>
    <property type="match status" value="1"/>
</dbReference>
<comment type="catalytic activity">
    <reaction evidence="13">
        <text>L-homoserine + NADP(+) = L-aspartate 4-semialdehyde + NADPH + H(+)</text>
        <dbReference type="Rhea" id="RHEA:15761"/>
        <dbReference type="ChEBI" id="CHEBI:15378"/>
        <dbReference type="ChEBI" id="CHEBI:57476"/>
        <dbReference type="ChEBI" id="CHEBI:57783"/>
        <dbReference type="ChEBI" id="CHEBI:58349"/>
        <dbReference type="ChEBI" id="CHEBI:537519"/>
        <dbReference type="EC" id="1.1.1.3"/>
    </reaction>
</comment>
<comment type="caution">
    <text evidence="16">The sequence shown here is derived from an EMBL/GenBank/DDBJ whole genome shotgun (WGS) entry which is preliminary data.</text>
</comment>
<evidence type="ECO:0000256" key="1">
    <source>
        <dbReference type="ARBA" id="ARBA00005056"/>
    </source>
</evidence>
<feature type="binding site" evidence="12">
    <location>
        <position position="106"/>
    </location>
    <ligand>
        <name>NADPH</name>
        <dbReference type="ChEBI" id="CHEBI:57783"/>
    </ligand>
</feature>
<dbReference type="RefSeq" id="WP_111230151.1">
    <property type="nucleotide sequence ID" value="NZ_NBIU01000021.1"/>
</dbReference>
<accession>A0A2W6NK88</accession>
<protein>
    <recommendedName>
        <fullName evidence="5 13">Homoserine dehydrogenase</fullName>
        <ecNumber evidence="4 13">1.1.1.3</ecNumber>
    </recommendedName>
</protein>
<dbReference type="SUPFAM" id="SSF51735">
    <property type="entry name" value="NAD(P)-binding Rossmann-fold domains"/>
    <property type="match status" value="1"/>
</dbReference>
<dbReference type="GO" id="GO:0009088">
    <property type="term" value="P:threonine biosynthetic process"/>
    <property type="evidence" value="ECO:0007669"/>
    <property type="project" value="UniProtKB-UniPathway"/>
</dbReference>
<organism evidence="16 17">
    <name type="scientific">Helicobacter valdiviensis</name>
    <dbReference type="NCBI Taxonomy" id="1458358"/>
    <lineage>
        <taxon>Bacteria</taxon>
        <taxon>Pseudomonadati</taxon>
        <taxon>Campylobacterota</taxon>
        <taxon>Epsilonproteobacteria</taxon>
        <taxon>Campylobacterales</taxon>
        <taxon>Helicobacteraceae</taxon>
        <taxon>Helicobacter</taxon>
    </lineage>
</organism>
<evidence type="ECO:0000313" key="16">
    <source>
        <dbReference type="EMBL" id="PZT47806.1"/>
    </source>
</evidence>
<dbReference type="GO" id="GO:0050661">
    <property type="term" value="F:NADP binding"/>
    <property type="evidence" value="ECO:0007669"/>
    <property type="project" value="InterPro"/>
</dbReference>
<evidence type="ECO:0000259" key="15">
    <source>
        <dbReference type="PROSITE" id="PS51671"/>
    </source>
</evidence>
<evidence type="ECO:0000256" key="12">
    <source>
        <dbReference type="PIRSR" id="PIRSR000098-2"/>
    </source>
</evidence>
<keyword evidence="17" id="KW-1185">Reference proteome</keyword>
<dbReference type="InterPro" id="IPR019811">
    <property type="entry name" value="HDH_CS"/>
</dbReference>
<gene>
    <name evidence="16" type="ORF">B6S12_07300</name>
</gene>